<dbReference type="Pfam" id="PF13302">
    <property type="entry name" value="Acetyltransf_3"/>
    <property type="match status" value="1"/>
</dbReference>
<dbReference type="Proteomes" id="UP000005089">
    <property type="component" value="Unassembled WGS sequence"/>
</dbReference>
<dbReference type="InterPro" id="IPR000182">
    <property type="entry name" value="GNAT_dom"/>
</dbReference>
<dbReference type="SUPFAM" id="SSF55729">
    <property type="entry name" value="Acyl-CoA N-acyltransferases (Nat)"/>
    <property type="match status" value="1"/>
</dbReference>
<dbReference type="AlphaFoldDB" id="C3X9V3"/>
<sequence>MTEKNVPAIIAETGRLLLRELVDDDLPGLCRVLQDSDVTYAYERVFSDREIGSWLKRQIQCYAQEGFGMWAVVLKETGKMIGHAGISMQVYGDEELPEIGYMFEKEFWHRGFATEAAIACRDYAFAVLGMDTVYSVIRADNVPSRAVARRNGMRITGTAFRSVMGRMVTHYMYSIKKPGT</sequence>
<name>C3X9V3_OXAFO</name>
<evidence type="ECO:0000313" key="3">
    <source>
        <dbReference type="Proteomes" id="UP000005089"/>
    </source>
</evidence>
<protein>
    <submittedName>
        <fullName evidence="2">Acetyltransferase, GNAT family</fullName>
    </submittedName>
</protein>
<dbReference type="Gene3D" id="3.40.630.30">
    <property type="match status" value="1"/>
</dbReference>
<dbReference type="GeneID" id="77135027"/>
<dbReference type="InterPro" id="IPR051531">
    <property type="entry name" value="N-acetyltransferase"/>
</dbReference>
<feature type="domain" description="N-acetyltransferase" evidence="1">
    <location>
        <begin position="16"/>
        <end position="178"/>
    </location>
</feature>
<accession>C3X9V3</accession>
<gene>
    <name evidence="2" type="ORF">OFBG_01007</name>
</gene>
<dbReference type="PANTHER" id="PTHR43792">
    <property type="entry name" value="GNAT FAMILY, PUTATIVE (AFU_ORTHOLOGUE AFUA_3G00765)-RELATED-RELATED"/>
    <property type="match status" value="1"/>
</dbReference>
<keyword evidence="3" id="KW-1185">Reference proteome</keyword>
<dbReference type="HOGENOM" id="CLU_013985_3_1_4"/>
<dbReference type="InterPro" id="IPR016181">
    <property type="entry name" value="Acyl_CoA_acyltransferase"/>
</dbReference>
<evidence type="ECO:0000259" key="1">
    <source>
        <dbReference type="PROSITE" id="PS51186"/>
    </source>
</evidence>
<dbReference type="STRING" id="847.BRW83_1140"/>
<dbReference type="RefSeq" id="WP_005880798.1">
    <property type="nucleotide sequence ID" value="NZ_CP019430.1"/>
</dbReference>
<dbReference type="PANTHER" id="PTHR43792:SF1">
    <property type="entry name" value="N-ACETYLTRANSFERASE DOMAIN-CONTAINING PROTEIN"/>
    <property type="match status" value="1"/>
</dbReference>
<dbReference type="eggNOG" id="COG1670">
    <property type="taxonomic scope" value="Bacteria"/>
</dbReference>
<dbReference type="EMBL" id="GG658170">
    <property type="protein sequence ID" value="EEO29979.1"/>
    <property type="molecule type" value="Genomic_DNA"/>
</dbReference>
<proteinExistence type="predicted"/>
<organism evidence="2 3">
    <name type="scientific">Oxalobacter formigenes OXCC13</name>
    <dbReference type="NCBI Taxonomy" id="556269"/>
    <lineage>
        <taxon>Bacteria</taxon>
        <taxon>Pseudomonadati</taxon>
        <taxon>Pseudomonadota</taxon>
        <taxon>Betaproteobacteria</taxon>
        <taxon>Burkholderiales</taxon>
        <taxon>Oxalobacteraceae</taxon>
        <taxon>Oxalobacter</taxon>
    </lineage>
</organism>
<evidence type="ECO:0000313" key="2">
    <source>
        <dbReference type="EMBL" id="EEO29979.1"/>
    </source>
</evidence>
<reference evidence="2 3" key="1">
    <citation type="submission" date="2009-02" db="EMBL/GenBank/DDBJ databases">
        <title>The Genome Sequence of Oxalobacter formigenes OXCC13.</title>
        <authorList>
            <consortium name="The Broad Institute Genome Sequencing Platform"/>
            <person name="Ward D."/>
            <person name="Young S.K."/>
            <person name="Kodira C.D."/>
            <person name="Zeng Q."/>
            <person name="Koehrsen M."/>
            <person name="Alvarado L."/>
            <person name="Berlin A."/>
            <person name="Borenstein D."/>
            <person name="Chen Z."/>
            <person name="Engels R."/>
            <person name="Freedman E."/>
            <person name="Gellesch M."/>
            <person name="Goldberg J."/>
            <person name="Griggs A."/>
            <person name="Gujja S."/>
            <person name="Heiman D."/>
            <person name="Hepburn T."/>
            <person name="Howarth C."/>
            <person name="Jen D."/>
            <person name="Larson L."/>
            <person name="Lewis B."/>
            <person name="Mehta T."/>
            <person name="Park D."/>
            <person name="Pearson M."/>
            <person name="Roberts A."/>
            <person name="Saif S."/>
            <person name="Shea T."/>
            <person name="Shenoy N."/>
            <person name="Sisk P."/>
            <person name="Stolte C."/>
            <person name="Sykes S."/>
            <person name="Walk T."/>
            <person name="White J."/>
            <person name="Yandava C."/>
            <person name="Allison M.J."/>
            <person name="Lander E."/>
            <person name="Nusbaum C."/>
            <person name="Galagan J."/>
            <person name="Birren B."/>
        </authorList>
    </citation>
    <scope>NUCLEOTIDE SEQUENCE [LARGE SCALE GENOMIC DNA]</scope>
    <source>
        <strain evidence="2 3">OXCC13</strain>
    </source>
</reference>
<dbReference type="GO" id="GO:0016747">
    <property type="term" value="F:acyltransferase activity, transferring groups other than amino-acyl groups"/>
    <property type="evidence" value="ECO:0007669"/>
    <property type="project" value="InterPro"/>
</dbReference>
<keyword evidence="2" id="KW-0808">Transferase</keyword>
<dbReference type="PROSITE" id="PS51186">
    <property type="entry name" value="GNAT"/>
    <property type="match status" value="1"/>
</dbReference>
<dbReference type="OrthoDB" id="9801656at2"/>